<reference evidence="1" key="1">
    <citation type="submission" date="2023-03" db="UniProtKB">
        <authorList>
            <consortium name="EnsemblPlants"/>
        </authorList>
    </citation>
    <scope>IDENTIFICATION</scope>
</reference>
<dbReference type="Gramene" id="MELO3C034780.2.1">
    <property type="protein sequence ID" value="MELO3C034780.2.1"/>
    <property type="gene ID" value="MELO3C034780.2"/>
</dbReference>
<evidence type="ECO:0000313" key="1">
    <source>
        <dbReference type="EnsemblPlants" id="MELO3C034780.2.1"/>
    </source>
</evidence>
<organism evidence="1">
    <name type="scientific">Cucumis melo</name>
    <name type="common">Muskmelon</name>
    <dbReference type="NCBI Taxonomy" id="3656"/>
    <lineage>
        <taxon>Eukaryota</taxon>
        <taxon>Viridiplantae</taxon>
        <taxon>Streptophyta</taxon>
        <taxon>Embryophyta</taxon>
        <taxon>Tracheophyta</taxon>
        <taxon>Spermatophyta</taxon>
        <taxon>Magnoliopsida</taxon>
        <taxon>eudicotyledons</taxon>
        <taxon>Gunneridae</taxon>
        <taxon>Pentapetalae</taxon>
        <taxon>rosids</taxon>
        <taxon>fabids</taxon>
        <taxon>Cucurbitales</taxon>
        <taxon>Cucurbitaceae</taxon>
        <taxon>Benincaseae</taxon>
        <taxon>Cucumis</taxon>
    </lineage>
</organism>
<dbReference type="EnsemblPlants" id="MELO3C034780.2.1">
    <property type="protein sequence ID" value="MELO3C034780.2.1"/>
    <property type="gene ID" value="MELO3C034780.2"/>
</dbReference>
<accession>A0A9I9EJY9</accession>
<protein>
    <submittedName>
        <fullName evidence="1">Uncharacterized protein</fullName>
    </submittedName>
</protein>
<name>A0A9I9EJY9_CUCME</name>
<proteinExistence type="predicted"/>
<sequence length="205" mass="23731">MEFDFRGRTTKLVQLLGRNVDNCVNPLANSFFYNPSRKIGGFLSDWGKKIQVMVGIILDFTSLNWFQEFLQDPAVSGSLSINFKALAIGRMTMAFKDFIIPFSVLFFIWPDESRGSCTSTWEYWLRGTNYFKLIGTMEKDDIQLLLELMWIPGLDVEALVQANLRYEKNMIILRCRWKSQVYCEALVKRIPGLGDGRILGLDEEW</sequence>
<dbReference type="AlphaFoldDB" id="A0A9I9EJY9"/>